<dbReference type="Proteomes" id="UP000235672">
    <property type="component" value="Unassembled WGS sequence"/>
</dbReference>
<accession>A0A2J6QAQ6</accession>
<evidence type="ECO:0000313" key="2">
    <source>
        <dbReference type="EMBL" id="PMD23341.1"/>
    </source>
</evidence>
<sequence>MNTAITLPMASQSRSSSLSSSFDESYFSKPYIPLSSLPTPPLSSHSNPSTRQQSPEALFSPGEVPNPNLLGPAIHLTNLIPSSTSLTTASVPLVHAIVTRANLPFETLALAVCILDSLNSRFALQWRRGCPLVLQHMPSSFGNIDGRIEEQHIDSVQPEIIVLSAMILAVKFLDDAQQTTKEYAEAWGNGLWTCEQINFTQWCILENLGYRLLPLWEHSIIREALEDMERAGRQHTPGIYDLDEDWDAATCFESFSEPTQERKPSNGKAVLGLCELLTPAETPMVENIKDPQHVSVETRNAFQDGSGLEGYLRLPDRRASTCDPFPMYVEPSIESMGVGV</sequence>
<reference evidence="2 3" key="1">
    <citation type="submission" date="2016-05" db="EMBL/GenBank/DDBJ databases">
        <title>A degradative enzymes factory behind the ericoid mycorrhizal symbiosis.</title>
        <authorList>
            <consortium name="DOE Joint Genome Institute"/>
            <person name="Martino E."/>
            <person name="Morin E."/>
            <person name="Grelet G."/>
            <person name="Kuo A."/>
            <person name="Kohler A."/>
            <person name="Daghino S."/>
            <person name="Barry K."/>
            <person name="Choi C."/>
            <person name="Cichocki N."/>
            <person name="Clum A."/>
            <person name="Copeland A."/>
            <person name="Hainaut M."/>
            <person name="Haridas S."/>
            <person name="Labutti K."/>
            <person name="Lindquist E."/>
            <person name="Lipzen A."/>
            <person name="Khouja H.-R."/>
            <person name="Murat C."/>
            <person name="Ohm R."/>
            <person name="Olson A."/>
            <person name="Spatafora J."/>
            <person name="Veneault-Fourrey C."/>
            <person name="Henrissat B."/>
            <person name="Grigoriev I."/>
            <person name="Martin F."/>
            <person name="Perotto S."/>
        </authorList>
    </citation>
    <scope>NUCLEOTIDE SEQUENCE [LARGE SCALE GENOMIC DNA]</scope>
    <source>
        <strain evidence="2 3">UAMH 7357</strain>
    </source>
</reference>
<evidence type="ECO:0008006" key="4">
    <source>
        <dbReference type="Google" id="ProtNLM"/>
    </source>
</evidence>
<dbReference type="STRING" id="1745343.A0A2J6QAQ6"/>
<feature type="region of interest" description="Disordered" evidence="1">
    <location>
        <begin position="38"/>
        <end position="62"/>
    </location>
</feature>
<gene>
    <name evidence="2" type="ORF">NA56DRAFT_569040</name>
</gene>
<evidence type="ECO:0000313" key="3">
    <source>
        <dbReference type="Proteomes" id="UP000235672"/>
    </source>
</evidence>
<proteinExistence type="predicted"/>
<dbReference type="OrthoDB" id="3877279at2759"/>
<feature type="compositionally biased region" description="Low complexity" evidence="1">
    <location>
        <begin position="38"/>
        <end position="49"/>
    </location>
</feature>
<keyword evidence="3" id="KW-1185">Reference proteome</keyword>
<dbReference type="SUPFAM" id="SSF47954">
    <property type="entry name" value="Cyclin-like"/>
    <property type="match status" value="1"/>
</dbReference>
<feature type="compositionally biased region" description="Low complexity" evidence="1">
    <location>
        <begin position="11"/>
        <end position="24"/>
    </location>
</feature>
<dbReference type="EMBL" id="KZ613475">
    <property type="protein sequence ID" value="PMD23341.1"/>
    <property type="molecule type" value="Genomic_DNA"/>
</dbReference>
<organism evidence="2 3">
    <name type="scientific">Hyaloscypha hepaticicola</name>
    <dbReference type="NCBI Taxonomy" id="2082293"/>
    <lineage>
        <taxon>Eukaryota</taxon>
        <taxon>Fungi</taxon>
        <taxon>Dikarya</taxon>
        <taxon>Ascomycota</taxon>
        <taxon>Pezizomycotina</taxon>
        <taxon>Leotiomycetes</taxon>
        <taxon>Helotiales</taxon>
        <taxon>Hyaloscyphaceae</taxon>
        <taxon>Hyaloscypha</taxon>
    </lineage>
</organism>
<protein>
    <recommendedName>
        <fullName evidence="4">Cyclin N-terminal domain-containing protein</fullName>
    </recommendedName>
</protein>
<name>A0A2J6QAQ6_9HELO</name>
<evidence type="ECO:0000256" key="1">
    <source>
        <dbReference type="SAM" id="MobiDB-lite"/>
    </source>
</evidence>
<dbReference type="Gene3D" id="1.10.472.10">
    <property type="entry name" value="Cyclin-like"/>
    <property type="match status" value="1"/>
</dbReference>
<dbReference type="InterPro" id="IPR036915">
    <property type="entry name" value="Cyclin-like_sf"/>
</dbReference>
<dbReference type="AlphaFoldDB" id="A0A2J6QAQ6"/>
<feature type="region of interest" description="Disordered" evidence="1">
    <location>
        <begin position="1"/>
        <end position="24"/>
    </location>
</feature>